<evidence type="ECO:0000259" key="2">
    <source>
        <dbReference type="PROSITE" id="PS50004"/>
    </source>
</evidence>
<sequence>MPDSEDKNVQEAPSGIDDQQPQKQEDEPHGVKGLKHKVTDKKDELKDKVQPPGGYDDTPFPDVPPGWTVRFVFHQAENLPAADLTTQAADPYIKATLTAPIPLRHKEDPPMVKRTRTIHNTTCPEWNEEWIVANVPTAGFKLKCRIYDEDYPDHDDRLGNVTFITGSIGEGWSLGPEGQWFDVKKRMGSKRAYLAKAITSTLEKGTKMTGRLHLYMEVMGRSEGFGAQMYTMGPGTFFKHYSPMLGRLTGIKVNEDSSEDEKDQDKLEKYDFQANEIQLAGPVPEHLYHRFVAFKGWVGPMFTDKGIRGKILHKVLHKQHNRIYNFNNSTQWGSFQSCSEEASLQFLRMVHFDEGGRIFTYVITLDGLMRFTETGKEFGIDFLSKHTMHSDVATYIACSGEFFVRRLAHADAPAHQGEADVGEPTHPDRELPGGPPNDSPPEDPKRYQLVIDNDSGTYRPDKHQLPHLQEFLQRNFPGLGITAMHWEDEELSKMKDNQRKIKKKEGAMMKMVQNSSPDSSDVSSSDESKLGDLDGEGDDGEHYKSKKGKAMDILEDPHKLKEMTLGSIKSHHSTNHS</sequence>
<dbReference type="OrthoDB" id="73919at2759"/>
<evidence type="ECO:0000313" key="4">
    <source>
        <dbReference type="Proteomes" id="UP001140453"/>
    </source>
</evidence>
<dbReference type="SMART" id="SM00239">
    <property type="entry name" value="C2"/>
    <property type="match status" value="1"/>
</dbReference>
<organism evidence="3 4">
    <name type="scientific">Gnomoniopsis smithogilvyi</name>
    <dbReference type="NCBI Taxonomy" id="1191159"/>
    <lineage>
        <taxon>Eukaryota</taxon>
        <taxon>Fungi</taxon>
        <taxon>Dikarya</taxon>
        <taxon>Ascomycota</taxon>
        <taxon>Pezizomycotina</taxon>
        <taxon>Sordariomycetes</taxon>
        <taxon>Sordariomycetidae</taxon>
        <taxon>Diaporthales</taxon>
        <taxon>Gnomoniaceae</taxon>
        <taxon>Gnomoniopsis</taxon>
    </lineage>
</organism>
<keyword evidence="4" id="KW-1185">Reference proteome</keyword>
<gene>
    <name evidence="3" type="ORF">N0V93_004085</name>
</gene>
<comment type="caution">
    <text evidence="3">The sequence shown here is derived from an EMBL/GenBank/DDBJ whole genome shotgun (WGS) entry which is preliminary data.</text>
</comment>
<dbReference type="GO" id="GO:0010628">
    <property type="term" value="P:positive regulation of gene expression"/>
    <property type="evidence" value="ECO:0007669"/>
    <property type="project" value="TreeGrafter"/>
</dbReference>
<feature type="compositionally biased region" description="Low complexity" evidence="1">
    <location>
        <begin position="515"/>
        <end position="525"/>
    </location>
</feature>
<feature type="region of interest" description="Disordered" evidence="1">
    <location>
        <begin position="512"/>
        <end position="577"/>
    </location>
</feature>
<feature type="domain" description="C2" evidence="2">
    <location>
        <begin position="45"/>
        <end position="181"/>
    </location>
</feature>
<protein>
    <recommendedName>
        <fullName evidence="2">C2 domain-containing protein</fullName>
    </recommendedName>
</protein>
<feature type="region of interest" description="Disordered" evidence="1">
    <location>
        <begin position="414"/>
        <end position="448"/>
    </location>
</feature>
<dbReference type="Gene3D" id="2.60.40.150">
    <property type="entry name" value="C2 domain"/>
    <property type="match status" value="1"/>
</dbReference>
<dbReference type="EMBL" id="JAPEVB010000002">
    <property type="protein sequence ID" value="KAJ4394865.1"/>
    <property type="molecule type" value="Genomic_DNA"/>
</dbReference>
<feature type="compositionally biased region" description="Basic and acidic residues" evidence="1">
    <location>
        <begin position="549"/>
        <end position="562"/>
    </location>
</feature>
<reference evidence="3" key="1">
    <citation type="submission" date="2022-10" db="EMBL/GenBank/DDBJ databases">
        <title>Tapping the CABI collections for fungal endophytes: first genome assemblies for Collariella, Neodidymelliopsis, Ascochyta clinopodiicola, Didymella pomorum, Didymosphaeria variabile, Neocosmospora piperis and Neocucurbitaria cava.</title>
        <authorList>
            <person name="Hill R."/>
        </authorList>
    </citation>
    <scope>NUCLEOTIDE SEQUENCE</scope>
    <source>
        <strain evidence="3">IMI 355082</strain>
    </source>
</reference>
<name>A0A9W8Z221_9PEZI</name>
<dbReference type="PANTHER" id="PTHR47800:SF5">
    <property type="entry name" value="FER-1-LIKE PROTEIN 6"/>
    <property type="match status" value="1"/>
</dbReference>
<feature type="compositionally biased region" description="Basic and acidic residues" evidence="1">
    <location>
        <begin position="40"/>
        <end position="49"/>
    </location>
</feature>
<dbReference type="AlphaFoldDB" id="A0A9W8Z221"/>
<evidence type="ECO:0000313" key="3">
    <source>
        <dbReference type="EMBL" id="KAJ4394865.1"/>
    </source>
</evidence>
<dbReference type="PANTHER" id="PTHR47800">
    <property type="entry name" value="C2 DOMAIN-CONTAINING PROTEIN"/>
    <property type="match status" value="1"/>
</dbReference>
<evidence type="ECO:0000256" key="1">
    <source>
        <dbReference type="SAM" id="MobiDB-lite"/>
    </source>
</evidence>
<accession>A0A9W8Z221</accession>
<proteinExistence type="predicted"/>
<dbReference type="InterPro" id="IPR035892">
    <property type="entry name" value="C2_domain_sf"/>
</dbReference>
<dbReference type="PROSITE" id="PS50004">
    <property type="entry name" value="C2"/>
    <property type="match status" value="1"/>
</dbReference>
<dbReference type="Pfam" id="PF00168">
    <property type="entry name" value="C2"/>
    <property type="match status" value="1"/>
</dbReference>
<dbReference type="SUPFAM" id="SSF49562">
    <property type="entry name" value="C2 domain (Calcium/lipid-binding domain, CaLB)"/>
    <property type="match status" value="1"/>
</dbReference>
<feature type="region of interest" description="Disordered" evidence="1">
    <location>
        <begin position="1"/>
        <end position="61"/>
    </location>
</feature>
<dbReference type="Proteomes" id="UP001140453">
    <property type="component" value="Unassembled WGS sequence"/>
</dbReference>
<dbReference type="InterPro" id="IPR000008">
    <property type="entry name" value="C2_dom"/>
</dbReference>